<sequence>MVEAICPSAREKCSADDNRTAADEVFVVRMDERAWHPASEGCCARGRSGNSITWRGPRRVTGFSQVGIVLDDVVGRRVFSGISLFPRPFISVPFNIQLTLVDSQDLAVKSHPNLFTLHSRTLRTGGKWTKLRTVNLKHLYLCNTCIVVPCFIRHAPGISAPINEDFKIVWPNHLQFTDKGRDKGRVFTFGQQPMRERRWLEYIQYLRGFTNWWRAQERNSSSVSRLSGSPFSWASLAGRSRVDDILTKAVLDGASCTGKRDWGRNGKESAMASVRDPYQHLPGMISGNHAKPKSGWLDRKPNPDPPECESSELPLRYLARYNQLAMSERRSNSLQASDTILKTAHKYAGELSDVAHGIAEGGRMQLVTVLPRATTPPQGSGCGAGQRAHEGGPSSEGGWPCLSVGTATDPTTKANRAQSPAGSLPDFRKWESFRTMTLVGDLPFTLPLHFGFAPFSTHFTLIGSQELVNSHPNLSPQ</sequence>
<protein>
    <submittedName>
        <fullName evidence="2">Uncharacterized protein</fullName>
    </submittedName>
</protein>
<evidence type="ECO:0000256" key="1">
    <source>
        <dbReference type="SAM" id="MobiDB-lite"/>
    </source>
</evidence>
<comment type="caution">
    <text evidence="2">The sequence shown here is derived from an EMBL/GenBank/DDBJ whole genome shotgun (WGS) entry which is preliminary data.</text>
</comment>
<accession>A0ABQ9IP08</accession>
<organism evidence="2 3">
    <name type="scientific">Dryococelus australis</name>
    <dbReference type="NCBI Taxonomy" id="614101"/>
    <lineage>
        <taxon>Eukaryota</taxon>
        <taxon>Metazoa</taxon>
        <taxon>Ecdysozoa</taxon>
        <taxon>Arthropoda</taxon>
        <taxon>Hexapoda</taxon>
        <taxon>Insecta</taxon>
        <taxon>Pterygota</taxon>
        <taxon>Neoptera</taxon>
        <taxon>Polyneoptera</taxon>
        <taxon>Phasmatodea</taxon>
        <taxon>Verophasmatodea</taxon>
        <taxon>Anareolatae</taxon>
        <taxon>Phasmatidae</taxon>
        <taxon>Eurycanthinae</taxon>
        <taxon>Dryococelus</taxon>
    </lineage>
</organism>
<proteinExistence type="predicted"/>
<evidence type="ECO:0000313" key="2">
    <source>
        <dbReference type="EMBL" id="KAJ8897638.1"/>
    </source>
</evidence>
<feature type="region of interest" description="Disordered" evidence="1">
    <location>
        <begin position="374"/>
        <end position="396"/>
    </location>
</feature>
<keyword evidence="3" id="KW-1185">Reference proteome</keyword>
<name>A0ABQ9IP08_9NEOP</name>
<dbReference type="EMBL" id="JARBHB010000001">
    <property type="protein sequence ID" value="KAJ8897638.1"/>
    <property type="molecule type" value="Genomic_DNA"/>
</dbReference>
<evidence type="ECO:0000313" key="3">
    <source>
        <dbReference type="Proteomes" id="UP001159363"/>
    </source>
</evidence>
<dbReference type="Proteomes" id="UP001159363">
    <property type="component" value="Chromosome 1"/>
</dbReference>
<reference evidence="2 3" key="1">
    <citation type="submission" date="2023-02" db="EMBL/GenBank/DDBJ databases">
        <title>LHISI_Scaffold_Assembly.</title>
        <authorList>
            <person name="Stuart O.P."/>
            <person name="Cleave R."/>
            <person name="Magrath M.J.L."/>
            <person name="Mikheyev A.S."/>
        </authorList>
    </citation>
    <scope>NUCLEOTIDE SEQUENCE [LARGE SCALE GENOMIC DNA]</scope>
    <source>
        <strain evidence="2">Daus_M_001</strain>
        <tissue evidence="2">Leg muscle</tissue>
    </source>
</reference>
<gene>
    <name evidence="2" type="ORF">PR048_002987</name>
</gene>